<dbReference type="AlphaFoldDB" id="A0AAD7AJS5"/>
<keyword evidence="2" id="KW-1185">Reference proteome</keyword>
<dbReference type="Proteomes" id="UP001218218">
    <property type="component" value="Unassembled WGS sequence"/>
</dbReference>
<sequence length="250" mass="27709">MVFLPEELVHAIVNEFCEDTPSLKACALAGSMLRGASQRLLLSSFTLNQNITGEASALAAHALLEESPHITNYITRLTIRLEWFVGEASIQNLQDSLQQILGKMVNVRQCILSGSFHHTPTFISALFDFLTCQPLRELNVNLWTEVSAVTILRFLTIAPVVSFRQVVINQDLTALSDNSQHTPKVEDLFIDRSAPQIYELLAQPQFKSLTSTLRHLFVPSLSAVQLLVATAPMLEHLHLGGMSCDELLST</sequence>
<organism evidence="1 2">
    <name type="scientific">Mycena albidolilacea</name>
    <dbReference type="NCBI Taxonomy" id="1033008"/>
    <lineage>
        <taxon>Eukaryota</taxon>
        <taxon>Fungi</taxon>
        <taxon>Dikarya</taxon>
        <taxon>Basidiomycota</taxon>
        <taxon>Agaricomycotina</taxon>
        <taxon>Agaricomycetes</taxon>
        <taxon>Agaricomycetidae</taxon>
        <taxon>Agaricales</taxon>
        <taxon>Marasmiineae</taxon>
        <taxon>Mycenaceae</taxon>
        <taxon>Mycena</taxon>
    </lineage>
</organism>
<name>A0AAD7AJS5_9AGAR</name>
<proteinExistence type="predicted"/>
<reference evidence="1" key="1">
    <citation type="submission" date="2023-03" db="EMBL/GenBank/DDBJ databases">
        <title>Massive genome expansion in bonnet fungi (Mycena s.s.) driven by repeated elements and novel gene families across ecological guilds.</title>
        <authorList>
            <consortium name="Lawrence Berkeley National Laboratory"/>
            <person name="Harder C.B."/>
            <person name="Miyauchi S."/>
            <person name="Viragh M."/>
            <person name="Kuo A."/>
            <person name="Thoen E."/>
            <person name="Andreopoulos B."/>
            <person name="Lu D."/>
            <person name="Skrede I."/>
            <person name="Drula E."/>
            <person name="Henrissat B."/>
            <person name="Morin E."/>
            <person name="Kohler A."/>
            <person name="Barry K."/>
            <person name="LaButti K."/>
            <person name="Morin E."/>
            <person name="Salamov A."/>
            <person name="Lipzen A."/>
            <person name="Mereny Z."/>
            <person name="Hegedus B."/>
            <person name="Baldrian P."/>
            <person name="Stursova M."/>
            <person name="Weitz H."/>
            <person name="Taylor A."/>
            <person name="Grigoriev I.V."/>
            <person name="Nagy L.G."/>
            <person name="Martin F."/>
            <person name="Kauserud H."/>
        </authorList>
    </citation>
    <scope>NUCLEOTIDE SEQUENCE</scope>
    <source>
        <strain evidence="1">CBHHK002</strain>
    </source>
</reference>
<gene>
    <name evidence="1" type="ORF">DFH08DRAFT_361162</name>
</gene>
<evidence type="ECO:0000313" key="2">
    <source>
        <dbReference type="Proteomes" id="UP001218218"/>
    </source>
</evidence>
<dbReference type="EMBL" id="JARIHO010000005">
    <property type="protein sequence ID" value="KAJ7360932.1"/>
    <property type="molecule type" value="Genomic_DNA"/>
</dbReference>
<evidence type="ECO:0000313" key="1">
    <source>
        <dbReference type="EMBL" id="KAJ7360932.1"/>
    </source>
</evidence>
<protein>
    <submittedName>
        <fullName evidence="1">Uncharacterized protein</fullName>
    </submittedName>
</protein>
<accession>A0AAD7AJS5</accession>
<comment type="caution">
    <text evidence="1">The sequence shown here is derived from an EMBL/GenBank/DDBJ whole genome shotgun (WGS) entry which is preliminary data.</text>
</comment>